<dbReference type="RefSeq" id="WP_219504080.1">
    <property type="nucleotide sequence ID" value="NZ_JAHXDN010000004.1"/>
</dbReference>
<reference evidence="2" key="1">
    <citation type="submission" date="2021-07" db="EMBL/GenBank/DDBJ databases">
        <title>Roseobacter insulae sp. nov., isolated from a tidal flat.</title>
        <authorList>
            <person name="Park S."/>
            <person name="Yoon J.-H."/>
        </authorList>
    </citation>
    <scope>NUCLEOTIDE SEQUENCE</scope>
    <source>
        <strain evidence="2">YSTF-M11</strain>
    </source>
</reference>
<accession>A0A9X1FXU3</accession>
<dbReference type="EMBL" id="JAHXDN010000004">
    <property type="protein sequence ID" value="MBW4709015.1"/>
    <property type="molecule type" value="Genomic_DNA"/>
</dbReference>
<comment type="caution">
    <text evidence="2">The sequence shown here is derived from an EMBL/GenBank/DDBJ whole genome shotgun (WGS) entry which is preliminary data.</text>
</comment>
<gene>
    <name evidence="2" type="ORF">KX928_14590</name>
</gene>
<evidence type="ECO:0000313" key="3">
    <source>
        <dbReference type="Proteomes" id="UP001138661"/>
    </source>
</evidence>
<organism evidence="2 3">
    <name type="scientific">Roseobacter insulae</name>
    <dbReference type="NCBI Taxonomy" id="2859783"/>
    <lineage>
        <taxon>Bacteria</taxon>
        <taxon>Pseudomonadati</taxon>
        <taxon>Pseudomonadota</taxon>
        <taxon>Alphaproteobacteria</taxon>
        <taxon>Rhodobacterales</taxon>
        <taxon>Roseobacteraceae</taxon>
        <taxon>Roseobacter</taxon>
    </lineage>
</organism>
<feature type="domain" description="VTC" evidence="1">
    <location>
        <begin position="29"/>
        <end position="234"/>
    </location>
</feature>
<dbReference type="AlphaFoldDB" id="A0A9X1FXU3"/>
<dbReference type="Pfam" id="PF09359">
    <property type="entry name" value="VTC"/>
    <property type="match status" value="1"/>
</dbReference>
<sequence>MDLNVAQTLAGFEKISLEGLNSKAAMLERLDNKYILPAATFKPALEKFSERFDVLEIDGKRAFTYATRYYDDAELRGYYDHHQGRRKRCKVRVREYVDAGFSYLEVKLKDKRKITVKKRLKVNDQTNPLNDRAVAFIEANYRDIYAEGFGKTLHPVIAMKYLRITLVAKQGGERMTIDTRLQFEANGVARAVEPDMFIIETKSARGNGHADKILRGLHLHPTKHCSKYCIGLASTGAVARQNNFLPALKKLRLADACSI</sequence>
<evidence type="ECO:0000259" key="1">
    <source>
        <dbReference type="Pfam" id="PF09359"/>
    </source>
</evidence>
<dbReference type="CDD" id="cd07750">
    <property type="entry name" value="PolyPPase_VTC_like"/>
    <property type="match status" value="1"/>
</dbReference>
<dbReference type="InterPro" id="IPR018966">
    <property type="entry name" value="VTC_domain"/>
</dbReference>
<evidence type="ECO:0000313" key="2">
    <source>
        <dbReference type="EMBL" id="MBW4709015.1"/>
    </source>
</evidence>
<proteinExistence type="predicted"/>
<name>A0A9X1FXU3_9RHOB</name>
<keyword evidence="3" id="KW-1185">Reference proteome</keyword>
<protein>
    <submittedName>
        <fullName evidence="2">Polyphosphate polymerase domain-containing protein</fullName>
    </submittedName>
</protein>
<dbReference type="Proteomes" id="UP001138661">
    <property type="component" value="Unassembled WGS sequence"/>
</dbReference>